<dbReference type="InterPro" id="IPR011989">
    <property type="entry name" value="ARM-like"/>
</dbReference>
<dbReference type="GO" id="GO:0008540">
    <property type="term" value="C:proteasome regulatory particle, base subcomplex"/>
    <property type="evidence" value="ECO:0007669"/>
    <property type="project" value="TreeGrafter"/>
</dbReference>
<dbReference type="PANTHER" id="PTHR10943">
    <property type="entry name" value="26S PROTEASOME NON-ATPASE REGULATORY SUBUNIT"/>
    <property type="match status" value="1"/>
</dbReference>
<dbReference type="GO" id="GO:0005634">
    <property type="term" value="C:nucleus"/>
    <property type="evidence" value="ECO:0007669"/>
    <property type="project" value="TreeGrafter"/>
</dbReference>
<evidence type="ECO:0000313" key="6">
    <source>
        <dbReference type="EMBL" id="KNC76703.1"/>
    </source>
</evidence>
<dbReference type="Pfam" id="PF13646">
    <property type="entry name" value="HEAT_2"/>
    <property type="match status" value="1"/>
</dbReference>
<dbReference type="Gene3D" id="1.25.10.10">
    <property type="entry name" value="Leucine-rich Repeat Variant"/>
    <property type="match status" value="1"/>
</dbReference>
<dbReference type="InterPro" id="IPR016024">
    <property type="entry name" value="ARM-type_fold"/>
</dbReference>
<name>A0A0L0FL16_9EUKA</name>
<comment type="similarity">
    <text evidence="1">Belongs to the proteasome subunit S1 family.</text>
</comment>
<protein>
    <recommendedName>
        <fullName evidence="5">26S proteasome regulatory subunit RPN2 C-terminal domain-containing protein</fullName>
    </recommendedName>
</protein>
<keyword evidence="7" id="KW-1185">Reference proteome</keyword>
<keyword evidence="3" id="KW-0647">Proteasome</keyword>
<dbReference type="eggNOG" id="KOG2062">
    <property type="taxonomic scope" value="Eukaryota"/>
</dbReference>
<dbReference type="InterPro" id="IPR040623">
    <property type="entry name" value="RPN2_C"/>
</dbReference>
<evidence type="ECO:0000256" key="1">
    <source>
        <dbReference type="ARBA" id="ARBA00006308"/>
    </source>
</evidence>
<organism evidence="6 7">
    <name type="scientific">Sphaeroforma arctica JP610</name>
    <dbReference type="NCBI Taxonomy" id="667725"/>
    <lineage>
        <taxon>Eukaryota</taxon>
        <taxon>Ichthyosporea</taxon>
        <taxon>Ichthyophonida</taxon>
        <taxon>Sphaeroforma</taxon>
    </lineage>
</organism>
<feature type="compositionally biased region" description="Basic and acidic residues" evidence="4">
    <location>
        <begin position="549"/>
        <end position="561"/>
    </location>
</feature>
<dbReference type="Proteomes" id="UP000054560">
    <property type="component" value="Unassembled WGS sequence"/>
</dbReference>
<dbReference type="FunFam" id="1.25.10.10:FF:000017">
    <property type="entry name" value="26S proteasome non-ATPase regulatory subunit 1"/>
    <property type="match status" value="1"/>
</dbReference>
<dbReference type="PANTHER" id="PTHR10943:SF2">
    <property type="entry name" value="26S PROTEASOME NON-ATPASE REGULATORY SUBUNIT 1"/>
    <property type="match status" value="1"/>
</dbReference>
<sequence length="576" mass="62962">WLGRATNWAKFTATASLGVIHRGHLKDSRNVLSRYLPKASGAGSPYSEGGSLFALGLIHASHGDDVTDFLIDQLPQVETTDLMHREILQHGACLGLGCAQMATGNESIFEELKNVLYSDSAVAGEAAGLSMGLVMLGSANEAAIEDMINYAHETAHEKIIRGLALGLALIMYAREEEADSLIDRLSEDKDPILRFSAMYMIGMAYIGTGNNAALLRLLHFAVSDVNDDVRRAATTSLGFLLFRTPRQCPAVVSLLSESYNPHVRYGAALALGFSCAGTGMKEAIGLLEPMINDAKDFVRQGALIAMAMVMVQQSEQQTPKATFVRKTFEKVIADKSEDTSAKFGAILAQGIIDAGGRNATISLASRTGHTSMRTATGLLLFSQFWNWYPMANFLSLAFTPTSLVLLNKDLKMPKAEVKSDAKASLFAYPPKMEVEKKEKKEKVSTAILSITQKMRAKQKKEGKGEKEPEPAPQEEPMAIDEPAAEEEKQPQPTEYQMLSNPARVVAAQRQYVHIEGDRYEPIRELAGIVMVKDKTPEEPETLVAMTTPHEADTKDEEEKNEAAAPEPFDFDSDLEN</sequence>
<dbReference type="GO" id="GO:0043161">
    <property type="term" value="P:proteasome-mediated ubiquitin-dependent protein catabolic process"/>
    <property type="evidence" value="ECO:0007669"/>
    <property type="project" value="TreeGrafter"/>
</dbReference>
<feature type="compositionally biased region" description="Basic and acidic residues" evidence="4">
    <location>
        <begin position="459"/>
        <end position="469"/>
    </location>
</feature>
<feature type="region of interest" description="Disordered" evidence="4">
    <location>
        <begin position="453"/>
        <end position="497"/>
    </location>
</feature>
<gene>
    <name evidence="6" type="ORF">SARC_10812</name>
</gene>
<evidence type="ECO:0000259" key="5">
    <source>
        <dbReference type="Pfam" id="PF18004"/>
    </source>
</evidence>
<reference evidence="6 7" key="1">
    <citation type="submission" date="2011-02" db="EMBL/GenBank/DDBJ databases">
        <title>The Genome Sequence of Sphaeroforma arctica JP610.</title>
        <authorList>
            <consortium name="The Broad Institute Genome Sequencing Platform"/>
            <person name="Russ C."/>
            <person name="Cuomo C."/>
            <person name="Young S.K."/>
            <person name="Zeng Q."/>
            <person name="Gargeya S."/>
            <person name="Alvarado L."/>
            <person name="Berlin A."/>
            <person name="Chapman S.B."/>
            <person name="Chen Z."/>
            <person name="Freedman E."/>
            <person name="Gellesch M."/>
            <person name="Goldberg J."/>
            <person name="Griggs A."/>
            <person name="Gujja S."/>
            <person name="Heilman E."/>
            <person name="Heiman D."/>
            <person name="Howarth C."/>
            <person name="Mehta T."/>
            <person name="Neiman D."/>
            <person name="Pearson M."/>
            <person name="Roberts A."/>
            <person name="Saif S."/>
            <person name="Shea T."/>
            <person name="Shenoy N."/>
            <person name="Sisk P."/>
            <person name="Stolte C."/>
            <person name="Sykes S."/>
            <person name="White J."/>
            <person name="Yandava C."/>
            <person name="Burger G."/>
            <person name="Gray M.W."/>
            <person name="Holland P.W.H."/>
            <person name="King N."/>
            <person name="Lang F.B.F."/>
            <person name="Roger A.J."/>
            <person name="Ruiz-Trillo I."/>
            <person name="Haas B."/>
            <person name="Nusbaum C."/>
            <person name="Birren B."/>
        </authorList>
    </citation>
    <scope>NUCLEOTIDE SEQUENCE [LARGE SCALE GENOMIC DNA]</scope>
    <source>
        <strain evidence="6 7">JP610</strain>
    </source>
</reference>
<evidence type="ECO:0000256" key="2">
    <source>
        <dbReference type="ARBA" id="ARBA00022737"/>
    </source>
</evidence>
<evidence type="ECO:0000256" key="4">
    <source>
        <dbReference type="SAM" id="MobiDB-lite"/>
    </source>
</evidence>
<proteinExistence type="inferred from homology"/>
<keyword evidence="2" id="KW-0677">Repeat</keyword>
<dbReference type="EMBL" id="KQ242996">
    <property type="protein sequence ID" value="KNC76703.1"/>
    <property type="molecule type" value="Genomic_DNA"/>
</dbReference>
<dbReference type="Pfam" id="PF18004">
    <property type="entry name" value="RPN2_C"/>
    <property type="match status" value="1"/>
</dbReference>
<feature type="non-terminal residue" evidence="6">
    <location>
        <position position="1"/>
    </location>
</feature>
<dbReference type="GeneID" id="25911316"/>
<dbReference type="Pfam" id="PF01851">
    <property type="entry name" value="PC_rep"/>
    <property type="match status" value="2"/>
</dbReference>
<dbReference type="InterPro" id="IPR002015">
    <property type="entry name" value="Proteasome/cyclosome_rpt"/>
</dbReference>
<dbReference type="OrthoDB" id="261572at2759"/>
<evidence type="ECO:0000313" key="7">
    <source>
        <dbReference type="Proteomes" id="UP000054560"/>
    </source>
</evidence>
<feature type="domain" description="26S proteasome regulatory subunit RPN2 C-terminal" evidence="5">
    <location>
        <begin position="401"/>
        <end position="543"/>
    </location>
</feature>
<accession>A0A0L0FL16</accession>
<dbReference type="RefSeq" id="XP_014150605.1">
    <property type="nucleotide sequence ID" value="XM_014295130.1"/>
</dbReference>
<dbReference type="GO" id="GO:0034515">
    <property type="term" value="C:proteasome storage granule"/>
    <property type="evidence" value="ECO:0007669"/>
    <property type="project" value="TreeGrafter"/>
</dbReference>
<dbReference type="AlphaFoldDB" id="A0A0L0FL16"/>
<dbReference type="SUPFAM" id="SSF48371">
    <property type="entry name" value="ARM repeat"/>
    <property type="match status" value="1"/>
</dbReference>
<feature type="region of interest" description="Disordered" evidence="4">
    <location>
        <begin position="544"/>
        <end position="576"/>
    </location>
</feature>
<dbReference type="STRING" id="667725.A0A0L0FL16"/>
<evidence type="ECO:0000256" key="3">
    <source>
        <dbReference type="ARBA" id="ARBA00022942"/>
    </source>
</evidence>